<dbReference type="PANTHER" id="PTHR47385">
    <property type="entry name" value="CALPONIN"/>
    <property type="match status" value="1"/>
</dbReference>
<feature type="compositionally biased region" description="Low complexity" evidence="1">
    <location>
        <begin position="210"/>
        <end position="266"/>
    </location>
</feature>
<feature type="domain" description="Calponin-homology (CH)" evidence="2">
    <location>
        <begin position="24"/>
        <end position="130"/>
    </location>
</feature>
<dbReference type="PROSITE" id="PS50021">
    <property type="entry name" value="CH"/>
    <property type="match status" value="1"/>
</dbReference>
<dbReference type="GO" id="GO:0007015">
    <property type="term" value="P:actin filament organization"/>
    <property type="evidence" value="ECO:0007669"/>
    <property type="project" value="TreeGrafter"/>
</dbReference>
<dbReference type="InterPro" id="IPR050606">
    <property type="entry name" value="Calponin-like"/>
</dbReference>
<dbReference type="InterPro" id="IPR001715">
    <property type="entry name" value="CH_dom"/>
</dbReference>
<evidence type="ECO:0000256" key="1">
    <source>
        <dbReference type="SAM" id="MobiDB-lite"/>
    </source>
</evidence>
<dbReference type="InterPro" id="IPR036872">
    <property type="entry name" value="CH_dom_sf"/>
</dbReference>
<dbReference type="InterPro" id="IPR001997">
    <property type="entry name" value="Calponin/LIMCH1"/>
</dbReference>
<evidence type="ECO:0000313" key="3">
    <source>
        <dbReference type="EMBL" id="KAG8466926.1"/>
    </source>
</evidence>
<dbReference type="AlphaFoldDB" id="A0A8J6CDB1"/>
<gene>
    <name evidence="3" type="ORF">KFE25_008305</name>
</gene>
<dbReference type="Pfam" id="PF00307">
    <property type="entry name" value="CH"/>
    <property type="match status" value="1"/>
</dbReference>
<dbReference type="InterPro" id="IPR003096">
    <property type="entry name" value="SM22_calponin"/>
</dbReference>
<comment type="caution">
    <text evidence="3">The sequence shown here is derived from an EMBL/GenBank/DDBJ whole genome shotgun (WGS) entry which is preliminary data.</text>
</comment>
<dbReference type="GO" id="GO:0015629">
    <property type="term" value="C:actin cytoskeleton"/>
    <property type="evidence" value="ECO:0007669"/>
    <property type="project" value="TreeGrafter"/>
</dbReference>
<evidence type="ECO:0000259" key="2">
    <source>
        <dbReference type="PROSITE" id="PS50021"/>
    </source>
</evidence>
<feature type="region of interest" description="Disordered" evidence="1">
    <location>
        <begin position="199"/>
        <end position="300"/>
    </location>
</feature>
<keyword evidence="4" id="KW-1185">Reference proteome</keyword>
<reference evidence="3" key="1">
    <citation type="submission" date="2021-05" db="EMBL/GenBank/DDBJ databases">
        <title>The genome of the haptophyte Pavlova lutheri (Diacronema luteri, Pavlovales) - a model for lipid biosynthesis in eukaryotic algae.</title>
        <authorList>
            <person name="Hulatt C.J."/>
            <person name="Posewitz M.C."/>
        </authorList>
    </citation>
    <scope>NUCLEOTIDE SEQUENCE</scope>
    <source>
        <strain evidence="3">NIVA-4/92</strain>
    </source>
</reference>
<feature type="compositionally biased region" description="Basic and acidic residues" evidence="1">
    <location>
        <begin position="269"/>
        <end position="283"/>
    </location>
</feature>
<protein>
    <recommendedName>
        <fullName evidence="2">Calponin-homology (CH) domain-containing protein</fullName>
    </recommendedName>
</protein>
<accession>A0A8J6CDB1</accession>
<proteinExistence type="predicted"/>
<dbReference type="SMART" id="SM00033">
    <property type="entry name" value="CH"/>
    <property type="match status" value="1"/>
</dbReference>
<name>A0A8J6CDB1_DIALT</name>
<dbReference type="Proteomes" id="UP000751190">
    <property type="component" value="Unassembled WGS sequence"/>
</dbReference>
<dbReference type="PRINTS" id="PR00889">
    <property type="entry name" value="CALPONIN"/>
</dbReference>
<organism evidence="3 4">
    <name type="scientific">Diacronema lutheri</name>
    <name type="common">Unicellular marine alga</name>
    <name type="synonym">Monochrysis lutheri</name>
    <dbReference type="NCBI Taxonomy" id="2081491"/>
    <lineage>
        <taxon>Eukaryota</taxon>
        <taxon>Haptista</taxon>
        <taxon>Haptophyta</taxon>
        <taxon>Pavlovophyceae</taxon>
        <taxon>Pavlovales</taxon>
        <taxon>Pavlovaceae</taxon>
        <taxon>Diacronema</taxon>
    </lineage>
</organism>
<dbReference type="SUPFAM" id="SSF47576">
    <property type="entry name" value="Calponin-homology domain, CH-domain"/>
    <property type="match status" value="1"/>
</dbReference>
<dbReference type="OrthoDB" id="21595at2759"/>
<dbReference type="GO" id="GO:0031032">
    <property type="term" value="P:actomyosin structure organization"/>
    <property type="evidence" value="ECO:0007669"/>
    <property type="project" value="InterPro"/>
</dbReference>
<dbReference type="EMBL" id="JAGTXO010000007">
    <property type="protein sequence ID" value="KAG8466926.1"/>
    <property type="molecule type" value="Genomic_DNA"/>
</dbReference>
<dbReference type="PRINTS" id="PR00888">
    <property type="entry name" value="SM22CALPONIN"/>
</dbReference>
<sequence>MSTASEKIRRETNIKQKNAAKVRPEDEAEMRAWITEVIGEPVEGETLHDALKSGVVLCKLVNAIKPGAIPKIHPAMAVAFRQMENITFFLNACKALGVPSYDLFLTPDLYEANDMHAVMGTVSALGGAARKVTGYKGPGFGVDRSARAGVGTAAALPKPKPAAAPAPVPAAVPIAEEEDEAAPEPAAEPEAGLEPVVAEPEPVAEPEAEPAPIFAEPEPAVAEPEPVAAEPEPAAAEPEPVAAEPELVAAEAGSAPAAEESLASKLSARRLERAEERASERAQKTALSESNMNVVEGVAQ</sequence>
<dbReference type="GO" id="GO:0051015">
    <property type="term" value="F:actin filament binding"/>
    <property type="evidence" value="ECO:0007669"/>
    <property type="project" value="TreeGrafter"/>
</dbReference>
<dbReference type="Gene3D" id="1.10.418.10">
    <property type="entry name" value="Calponin-like domain"/>
    <property type="match status" value="1"/>
</dbReference>
<dbReference type="PANTHER" id="PTHR47385:SF14">
    <property type="entry name" value="TRANSGELIN"/>
    <property type="match status" value="1"/>
</dbReference>
<evidence type="ECO:0000313" key="4">
    <source>
        <dbReference type="Proteomes" id="UP000751190"/>
    </source>
</evidence>